<evidence type="ECO:0000313" key="3">
    <source>
        <dbReference type="Proteomes" id="UP000575480"/>
    </source>
</evidence>
<protein>
    <submittedName>
        <fullName evidence="2">Uncharacterized protein</fullName>
    </submittedName>
</protein>
<accession>A0A7K4MWY0</accession>
<sequence>MSAACGQYNDKVIYNNTGSNKVDWSWSGTDNNTGSANRGGPNLLGAKLTMTYDNTVLEDDTSDALGDIEDILDDLQDEVFEDMEEFYFEEEYFSFDTEEEFSFEEEFYFEEEIYFDDEMYFSDEFFDEFFEEEGMSFDEEPMMEFTETEMEEIYEETDEIVDAFLPMVSEEEEFSSEETFTTETFEEEIIEEEMTEEPTEMAEEEMVEEEPTEMAEEEAVEEESTEMVEAEDEETFEEETQEEESTSETATTSAVQTKKLAKQKKIQQKKAIAKNLDRIMDKVDKDIKDIAKNLAINNIIKMEAMTSQQASLDMYQNAVFYRPKDIYLDQLNIFDFRQIYPNTSLASYIQNDKIEIKARKLGELNLKKQKLLMELEMLKNG</sequence>
<dbReference type="Proteomes" id="UP000575480">
    <property type="component" value="Unassembled WGS sequence"/>
</dbReference>
<feature type="region of interest" description="Disordered" evidence="1">
    <location>
        <begin position="192"/>
        <end position="258"/>
    </location>
</feature>
<organism evidence="2 3">
    <name type="scientific">Marine Group I thaumarchaeote</name>
    <dbReference type="NCBI Taxonomy" id="2511932"/>
    <lineage>
        <taxon>Archaea</taxon>
        <taxon>Nitrososphaerota</taxon>
        <taxon>Marine Group I</taxon>
    </lineage>
</organism>
<dbReference type="AlphaFoldDB" id="A0A7K4MWY0"/>
<feature type="compositionally biased region" description="Low complexity" evidence="1">
    <location>
        <begin position="247"/>
        <end position="258"/>
    </location>
</feature>
<evidence type="ECO:0000313" key="2">
    <source>
        <dbReference type="EMBL" id="NWJ57940.1"/>
    </source>
</evidence>
<gene>
    <name evidence="2" type="ORF">HX858_09390</name>
</gene>
<comment type="caution">
    <text evidence="2">The sequence shown here is derived from an EMBL/GenBank/DDBJ whole genome shotgun (WGS) entry which is preliminary data.</text>
</comment>
<proteinExistence type="predicted"/>
<feature type="compositionally biased region" description="Acidic residues" evidence="1">
    <location>
        <begin position="192"/>
        <end position="246"/>
    </location>
</feature>
<dbReference type="EMBL" id="JACATH010000028">
    <property type="protein sequence ID" value="NWJ57940.1"/>
    <property type="molecule type" value="Genomic_DNA"/>
</dbReference>
<name>A0A7K4MWY0_9ARCH</name>
<evidence type="ECO:0000256" key="1">
    <source>
        <dbReference type="SAM" id="MobiDB-lite"/>
    </source>
</evidence>
<reference evidence="2 3" key="1">
    <citation type="journal article" date="2019" name="Environ. Microbiol.">
        <title>Genomics insights into ecotype formation of ammonia-oxidizing archaea in the deep ocean.</title>
        <authorList>
            <person name="Wang Y."/>
            <person name="Huang J.M."/>
            <person name="Cui G.J."/>
            <person name="Nunoura T."/>
            <person name="Takaki Y."/>
            <person name="Li W.L."/>
            <person name="Li J."/>
            <person name="Gao Z.M."/>
            <person name="Takai K."/>
            <person name="Zhang A.Q."/>
            <person name="Stepanauskas R."/>
        </authorList>
    </citation>
    <scope>NUCLEOTIDE SEQUENCE [LARGE SCALE GENOMIC DNA]</scope>
    <source>
        <strain evidence="2 3">L15a</strain>
    </source>
</reference>